<name>A0A8D8KNI1_CULPI</name>
<feature type="region of interest" description="Disordered" evidence="1">
    <location>
        <begin position="252"/>
        <end position="327"/>
    </location>
</feature>
<dbReference type="EMBL" id="HBUE01228403">
    <property type="protein sequence ID" value="CAG6543362.1"/>
    <property type="molecule type" value="Transcribed_RNA"/>
</dbReference>
<organism evidence="2">
    <name type="scientific">Culex pipiens</name>
    <name type="common">House mosquito</name>
    <dbReference type="NCBI Taxonomy" id="7175"/>
    <lineage>
        <taxon>Eukaryota</taxon>
        <taxon>Metazoa</taxon>
        <taxon>Ecdysozoa</taxon>
        <taxon>Arthropoda</taxon>
        <taxon>Hexapoda</taxon>
        <taxon>Insecta</taxon>
        <taxon>Pterygota</taxon>
        <taxon>Neoptera</taxon>
        <taxon>Endopterygota</taxon>
        <taxon>Diptera</taxon>
        <taxon>Nematocera</taxon>
        <taxon>Culicoidea</taxon>
        <taxon>Culicidae</taxon>
        <taxon>Culicinae</taxon>
        <taxon>Culicini</taxon>
        <taxon>Culex</taxon>
        <taxon>Culex</taxon>
    </lineage>
</organism>
<feature type="compositionally biased region" description="Basic and acidic residues" evidence="1">
    <location>
        <begin position="254"/>
        <end position="282"/>
    </location>
</feature>
<reference evidence="2" key="1">
    <citation type="submission" date="2021-05" db="EMBL/GenBank/DDBJ databases">
        <authorList>
            <person name="Alioto T."/>
            <person name="Alioto T."/>
            <person name="Gomez Garrido J."/>
        </authorList>
    </citation>
    <scope>NUCLEOTIDE SEQUENCE</scope>
</reference>
<feature type="region of interest" description="Disordered" evidence="1">
    <location>
        <begin position="43"/>
        <end position="197"/>
    </location>
</feature>
<feature type="compositionally biased region" description="Basic residues" evidence="1">
    <location>
        <begin position="135"/>
        <end position="147"/>
    </location>
</feature>
<protein>
    <submittedName>
        <fullName evidence="2">(northern house mosquito) hypothetical protein</fullName>
    </submittedName>
</protein>
<evidence type="ECO:0000313" key="2">
    <source>
        <dbReference type="EMBL" id="CAG6595484.1"/>
    </source>
</evidence>
<accession>A0A8D8KNI1</accession>
<evidence type="ECO:0000256" key="1">
    <source>
        <dbReference type="SAM" id="MobiDB-lite"/>
    </source>
</evidence>
<feature type="compositionally biased region" description="Basic residues" evidence="1">
    <location>
        <begin position="168"/>
        <end position="181"/>
    </location>
</feature>
<dbReference type="EMBL" id="HBUE01335165">
    <property type="protein sequence ID" value="CAG6595484.1"/>
    <property type="molecule type" value="Transcribed_RNA"/>
</dbReference>
<dbReference type="AlphaFoldDB" id="A0A8D8KNI1"/>
<feature type="compositionally biased region" description="Low complexity" evidence="1">
    <location>
        <begin position="122"/>
        <end position="134"/>
    </location>
</feature>
<proteinExistence type="predicted"/>
<feature type="compositionally biased region" description="Basic residues" evidence="1">
    <location>
        <begin position="102"/>
        <end position="115"/>
    </location>
</feature>
<sequence length="327" mass="35935">MVAGSGESGPCGRRCLVPARGNSVPGRPRCGIAPGTDGLCGHFGSANPRGHHSHHGRLDQGRPLHPVRIVLRVRHRRATPRDRPARGKPSNHRQTPGSTRLLRPKTPPRHPRHHPGQPPLLPHLRPQNPTLPRRLAPRRRLRPRRRVPASARHHEPPQKHPRPDRPKTPRQHPVRSARLLRRISGNARRAPTRRDPLQNVGRRWQTAGLPGVDCERGRCDYAGAAGQDQVDPGGGAGRCGDGGLFGFDALGRGGSDRGGVEQQEWGRLRRDATPHQQPDRPRQKSCAARTRPRSGPIQGAACRPGAGRFRSAQDAGGGDRQWKGVWN</sequence>
<feature type="compositionally biased region" description="Basic and acidic residues" evidence="1">
    <location>
        <begin position="152"/>
        <end position="167"/>
    </location>
</feature>